<dbReference type="Proteomes" id="UP000636960">
    <property type="component" value="Unassembled WGS sequence"/>
</dbReference>
<accession>A0A919JSC2</accession>
<dbReference type="AlphaFoldDB" id="A0A919JSC2"/>
<sequence>MHARLPIVVAPAHHETATSYIARLANLHGIPFSELWRQVSRPRQPASTTMVIAADRLAAVTGIPHTRLARALIEIRHPEPDWLAFRHEPQHGCPRCTGRHPGGTVRQLFPHHRYVCTRHRIWIGPPDLTDQPYPILDQLPEIVAAQRAHLRLLNRLGPAATYDAVLTGFLICGHRWDQQPDPITDLDARHAWRIRVDALIPPGTEQTTFSTSRLFAATYPEAVKIAALVGSLHWRRQAAGDPDGQRRFAAEIGRRLGQPDYRPKVTKDSIAHWIDDDCWRPPTLPPTTYRTLPGFGNPTITKPNQHSLDRHHRSARWFARNRRGGRVILYHRHVGSVLARDWSRKMEEFVGTVEASAETRTFNDIDRQEMTLDAAVYVRPTARKSDYLDAAAKNSAGRDTFLRKLIETHPSIRTDPAIT</sequence>
<dbReference type="EMBL" id="BOMV01000001">
    <property type="protein sequence ID" value="GIE92815.1"/>
    <property type="molecule type" value="Genomic_DNA"/>
</dbReference>
<protein>
    <recommendedName>
        <fullName evidence="2">TniQ domain-containing protein</fullName>
    </recommendedName>
</protein>
<evidence type="ECO:0000256" key="1">
    <source>
        <dbReference type="SAM" id="MobiDB-lite"/>
    </source>
</evidence>
<name>A0A919JSC2_9ACTN</name>
<gene>
    <name evidence="3" type="ORF">Ari01nite_02800</name>
</gene>
<dbReference type="Pfam" id="PF06527">
    <property type="entry name" value="TniQ"/>
    <property type="match status" value="1"/>
</dbReference>
<organism evidence="3 4">
    <name type="scientific">Paractinoplanes rishiriensis</name>
    <dbReference type="NCBI Taxonomy" id="1050105"/>
    <lineage>
        <taxon>Bacteria</taxon>
        <taxon>Bacillati</taxon>
        <taxon>Actinomycetota</taxon>
        <taxon>Actinomycetes</taxon>
        <taxon>Micromonosporales</taxon>
        <taxon>Micromonosporaceae</taxon>
        <taxon>Paractinoplanes</taxon>
    </lineage>
</organism>
<comment type="caution">
    <text evidence="3">The sequence shown here is derived from an EMBL/GenBank/DDBJ whole genome shotgun (WGS) entry which is preliminary data.</text>
</comment>
<reference evidence="3" key="1">
    <citation type="submission" date="2021-01" db="EMBL/GenBank/DDBJ databases">
        <title>Whole genome shotgun sequence of Actinoplanes rishiriensis NBRC 108556.</title>
        <authorList>
            <person name="Komaki H."/>
            <person name="Tamura T."/>
        </authorList>
    </citation>
    <scope>NUCLEOTIDE SEQUENCE</scope>
    <source>
        <strain evidence="3">NBRC 108556</strain>
    </source>
</reference>
<keyword evidence="4" id="KW-1185">Reference proteome</keyword>
<evidence type="ECO:0000259" key="2">
    <source>
        <dbReference type="Pfam" id="PF06527"/>
    </source>
</evidence>
<dbReference type="InterPro" id="IPR009492">
    <property type="entry name" value="TniQ"/>
</dbReference>
<feature type="region of interest" description="Disordered" evidence="1">
    <location>
        <begin position="289"/>
        <end position="308"/>
    </location>
</feature>
<proteinExistence type="predicted"/>
<feature type="domain" description="TniQ" evidence="2">
    <location>
        <begin position="6"/>
        <end position="120"/>
    </location>
</feature>
<evidence type="ECO:0000313" key="3">
    <source>
        <dbReference type="EMBL" id="GIE92815.1"/>
    </source>
</evidence>
<evidence type="ECO:0000313" key="4">
    <source>
        <dbReference type="Proteomes" id="UP000636960"/>
    </source>
</evidence>